<keyword evidence="1" id="KW-1133">Transmembrane helix</keyword>
<dbReference type="EMBL" id="MWIH01000008">
    <property type="protein sequence ID" value="OQO89941.1"/>
    <property type="molecule type" value="Genomic_DNA"/>
</dbReference>
<organism evidence="2 3">
    <name type="scientific">Saccharomonospora piscinae</name>
    <dbReference type="NCBI Taxonomy" id="687388"/>
    <lineage>
        <taxon>Bacteria</taxon>
        <taxon>Bacillati</taxon>
        <taxon>Actinomycetota</taxon>
        <taxon>Actinomycetes</taxon>
        <taxon>Pseudonocardiales</taxon>
        <taxon>Pseudonocardiaceae</taxon>
        <taxon>Saccharomonospora</taxon>
    </lineage>
</organism>
<evidence type="ECO:0000313" key="2">
    <source>
        <dbReference type="EMBL" id="OQO89941.1"/>
    </source>
</evidence>
<feature type="transmembrane region" description="Helical" evidence="1">
    <location>
        <begin position="6"/>
        <end position="29"/>
    </location>
</feature>
<dbReference type="STRING" id="1962155.B1813_19060"/>
<dbReference type="AlphaFoldDB" id="A0A1V8ZYS7"/>
<dbReference type="Proteomes" id="UP000192591">
    <property type="component" value="Unassembled WGS sequence"/>
</dbReference>
<gene>
    <name evidence="2" type="ORF">B1813_19060</name>
</gene>
<accession>A0A1V8ZYS7</accession>
<evidence type="ECO:0000313" key="3">
    <source>
        <dbReference type="Proteomes" id="UP000192591"/>
    </source>
</evidence>
<name>A0A1V8ZYS7_SACPI</name>
<keyword evidence="1" id="KW-0472">Membrane</keyword>
<comment type="caution">
    <text evidence="2">The sequence shown here is derived from an EMBL/GenBank/DDBJ whole genome shotgun (WGS) entry which is preliminary data.</text>
</comment>
<reference evidence="2 3" key="1">
    <citation type="submission" date="2017-02" db="EMBL/GenBank/DDBJ databases">
        <title>Draft genome of Saccharomonospora sp. 154.</title>
        <authorList>
            <person name="Alonso-Carmona G.S."/>
            <person name="De La Haba R."/>
            <person name="Vera-Gargallo B."/>
            <person name="Sandoval-Trujillo A.H."/>
            <person name="Ramirez-Duran N."/>
            <person name="Ventosa A."/>
        </authorList>
    </citation>
    <scope>NUCLEOTIDE SEQUENCE [LARGE SCALE GENOMIC DNA]</scope>
    <source>
        <strain evidence="2 3">LRS4.154</strain>
    </source>
</reference>
<evidence type="ECO:0000256" key="1">
    <source>
        <dbReference type="SAM" id="Phobius"/>
    </source>
</evidence>
<protein>
    <submittedName>
        <fullName evidence="2">Uncharacterized protein</fullName>
    </submittedName>
</protein>
<proteinExistence type="predicted"/>
<keyword evidence="3" id="KW-1185">Reference proteome</keyword>
<sequence>MFVSDVSDLLVAIGTLVSTLAGAFVMVWTSVVQPRREQRAAAQRAASATAARILEALADGELSPEELEEIRGSLEQEES</sequence>
<keyword evidence="1" id="KW-0812">Transmembrane</keyword>